<sequence>MTNCILLLADGCVILKTSGADYKNDIMIYFERYFYGAVKVRNE</sequence>
<protein>
    <submittedName>
        <fullName evidence="1">Uncharacterized protein</fullName>
    </submittedName>
</protein>
<organism evidence="1 2">
    <name type="scientific">Tannerella forsythia (strain ATCC 43037 / JCM 10827 / CCUG 21028 A / KCTC 5666 / FDC 338)</name>
    <name type="common">Bacteroides forsythus</name>
    <dbReference type="NCBI Taxonomy" id="203275"/>
    <lineage>
        <taxon>Bacteria</taxon>
        <taxon>Pseudomonadati</taxon>
        <taxon>Bacteroidota</taxon>
        <taxon>Bacteroidia</taxon>
        <taxon>Bacteroidales</taxon>
        <taxon>Tannerellaceae</taxon>
        <taxon>Tannerella</taxon>
    </lineage>
</organism>
<name>G8UHK3_TANFA</name>
<reference evidence="2" key="1">
    <citation type="submission" date="2011-12" db="EMBL/GenBank/DDBJ databases">
        <title>Complete sequence of Tannerella forsythia ATCC 43037.</title>
        <authorList>
            <person name="Dewhirst F."/>
            <person name="Tanner A."/>
            <person name="Izard J."/>
            <person name="Brinkac L."/>
            <person name="Durkin A.S."/>
            <person name="Hostetler J."/>
            <person name="Shetty J."/>
            <person name="Torralba M."/>
            <person name="Gill S."/>
            <person name="Nelson K."/>
        </authorList>
    </citation>
    <scope>NUCLEOTIDE SEQUENCE [LARGE SCALE GENOMIC DNA]</scope>
    <source>
        <strain evidence="2">ATCC 43037 / JCM 10827 / CCUG 33226 / KCTC 5666 / FDC 338</strain>
    </source>
</reference>
<dbReference type="AlphaFoldDB" id="G8UHK3"/>
<dbReference type="Proteomes" id="UP000005436">
    <property type="component" value="Chromosome"/>
</dbReference>
<dbReference type="KEGG" id="tfo:BFO_0085"/>
<keyword evidence="2" id="KW-1185">Reference proteome</keyword>
<dbReference type="EMBL" id="CP003191">
    <property type="protein sequence ID" value="AEW20663.1"/>
    <property type="molecule type" value="Genomic_DNA"/>
</dbReference>
<proteinExistence type="predicted"/>
<dbReference type="HOGENOM" id="CLU_3240711_0_0_10"/>
<evidence type="ECO:0000313" key="1">
    <source>
        <dbReference type="EMBL" id="AEW20663.1"/>
    </source>
</evidence>
<dbReference type="PATRIC" id="fig|203275.8.peg.71"/>
<accession>G8UHK3</accession>
<gene>
    <name evidence="1" type="ordered locus">BFO_0085</name>
</gene>
<evidence type="ECO:0000313" key="2">
    <source>
        <dbReference type="Proteomes" id="UP000005436"/>
    </source>
</evidence>